<accession>A0AA39J8A9</accession>
<feature type="coiled-coil region" evidence="1">
    <location>
        <begin position="129"/>
        <end position="156"/>
    </location>
</feature>
<evidence type="ECO:0000313" key="2">
    <source>
        <dbReference type="EMBL" id="KAK0437036.1"/>
    </source>
</evidence>
<evidence type="ECO:0000256" key="1">
    <source>
        <dbReference type="SAM" id="Coils"/>
    </source>
</evidence>
<comment type="caution">
    <text evidence="2">The sequence shown here is derived from an EMBL/GenBank/DDBJ whole genome shotgun (WGS) entry which is preliminary data.</text>
</comment>
<sequence>MDRLGLTLYKVKADTFLTQSWPLKKEIDRSVPNYEGSSDDNPFRLNTKIIEQDDFDALIEFYYNPATANTREKCLSILLACFALTLLETETTVQAILETIDSSSGTSLSSTILPVGGLNLPVAGVNAANMKADKLLAKYQKRLRDLNNMQAARKERLDQLRKVQKMPINLKDVFEEAFGKDSELRKRILQSECQRSVTS</sequence>
<reference evidence="2" key="1">
    <citation type="submission" date="2023-06" db="EMBL/GenBank/DDBJ databases">
        <authorList>
            <consortium name="Lawrence Berkeley National Laboratory"/>
            <person name="Ahrendt S."/>
            <person name="Sahu N."/>
            <person name="Indic B."/>
            <person name="Wong-Bajracharya J."/>
            <person name="Merenyi Z."/>
            <person name="Ke H.-M."/>
            <person name="Monk M."/>
            <person name="Kocsube S."/>
            <person name="Drula E."/>
            <person name="Lipzen A."/>
            <person name="Balint B."/>
            <person name="Henrissat B."/>
            <person name="Andreopoulos B."/>
            <person name="Martin F.M."/>
            <person name="Harder C.B."/>
            <person name="Rigling D."/>
            <person name="Ford K.L."/>
            <person name="Foster G.D."/>
            <person name="Pangilinan J."/>
            <person name="Papanicolaou A."/>
            <person name="Barry K."/>
            <person name="LaButti K."/>
            <person name="Viragh M."/>
            <person name="Koriabine M."/>
            <person name="Yan M."/>
            <person name="Riley R."/>
            <person name="Champramary S."/>
            <person name="Plett K.L."/>
            <person name="Tsai I.J."/>
            <person name="Slot J."/>
            <person name="Sipos G."/>
            <person name="Plett J."/>
            <person name="Nagy L.G."/>
            <person name="Grigoriev I.V."/>
        </authorList>
    </citation>
    <scope>NUCLEOTIDE SEQUENCE</scope>
    <source>
        <strain evidence="2">FPL87.14</strain>
    </source>
</reference>
<dbReference type="EMBL" id="JAUEPT010000051">
    <property type="protein sequence ID" value="KAK0437036.1"/>
    <property type="molecule type" value="Genomic_DNA"/>
</dbReference>
<protein>
    <submittedName>
        <fullName evidence="2">Uncharacterized protein</fullName>
    </submittedName>
</protein>
<organism evidence="2 3">
    <name type="scientific">Armillaria borealis</name>
    <dbReference type="NCBI Taxonomy" id="47425"/>
    <lineage>
        <taxon>Eukaryota</taxon>
        <taxon>Fungi</taxon>
        <taxon>Dikarya</taxon>
        <taxon>Basidiomycota</taxon>
        <taxon>Agaricomycotina</taxon>
        <taxon>Agaricomycetes</taxon>
        <taxon>Agaricomycetidae</taxon>
        <taxon>Agaricales</taxon>
        <taxon>Marasmiineae</taxon>
        <taxon>Physalacriaceae</taxon>
        <taxon>Armillaria</taxon>
    </lineage>
</organism>
<proteinExistence type="predicted"/>
<evidence type="ECO:0000313" key="3">
    <source>
        <dbReference type="Proteomes" id="UP001175226"/>
    </source>
</evidence>
<gene>
    <name evidence="2" type="ORF">EV421DRAFT_1829530</name>
</gene>
<dbReference type="AlphaFoldDB" id="A0AA39J8A9"/>
<dbReference type="Proteomes" id="UP001175226">
    <property type="component" value="Unassembled WGS sequence"/>
</dbReference>
<name>A0AA39J8A9_9AGAR</name>
<keyword evidence="1" id="KW-0175">Coiled coil</keyword>
<keyword evidence="3" id="KW-1185">Reference proteome</keyword>